<evidence type="ECO:0000313" key="1">
    <source>
        <dbReference type="EMBL" id="PXF45329.1"/>
    </source>
</evidence>
<protein>
    <submittedName>
        <fullName evidence="1">Uncharacterized protein</fullName>
    </submittedName>
</protein>
<dbReference type="AlphaFoldDB" id="A0A2V3IT99"/>
<name>A0A2V3IT99_9FLOR</name>
<dbReference type="EMBL" id="NBIV01000063">
    <property type="protein sequence ID" value="PXF45329.1"/>
    <property type="molecule type" value="Genomic_DNA"/>
</dbReference>
<organism evidence="1 2">
    <name type="scientific">Gracilariopsis chorda</name>
    <dbReference type="NCBI Taxonomy" id="448386"/>
    <lineage>
        <taxon>Eukaryota</taxon>
        <taxon>Rhodophyta</taxon>
        <taxon>Florideophyceae</taxon>
        <taxon>Rhodymeniophycidae</taxon>
        <taxon>Gracilariales</taxon>
        <taxon>Gracilariaceae</taxon>
        <taxon>Gracilariopsis</taxon>
    </lineage>
</organism>
<sequence length="60" mass="6439">MTQGAGSWGGARNGYRLGGVAAIFWFNWCRDSESGGKRASSLVVLQNALYKGSVWASAER</sequence>
<accession>A0A2V3IT99</accession>
<proteinExistence type="predicted"/>
<gene>
    <name evidence="1" type="ORF">BWQ96_04919</name>
</gene>
<evidence type="ECO:0000313" key="2">
    <source>
        <dbReference type="Proteomes" id="UP000247409"/>
    </source>
</evidence>
<comment type="caution">
    <text evidence="1">The sequence shown here is derived from an EMBL/GenBank/DDBJ whole genome shotgun (WGS) entry which is preliminary data.</text>
</comment>
<dbReference type="Proteomes" id="UP000247409">
    <property type="component" value="Unassembled WGS sequence"/>
</dbReference>
<keyword evidence="2" id="KW-1185">Reference proteome</keyword>
<reference evidence="1 2" key="1">
    <citation type="journal article" date="2018" name="Mol. Biol. Evol.">
        <title>Analysis of the draft genome of the red seaweed Gracilariopsis chorda provides insights into genome size evolution in Rhodophyta.</title>
        <authorList>
            <person name="Lee J."/>
            <person name="Yang E.C."/>
            <person name="Graf L."/>
            <person name="Yang J.H."/>
            <person name="Qiu H."/>
            <person name="Zel Zion U."/>
            <person name="Chan C.X."/>
            <person name="Stephens T.G."/>
            <person name="Weber A.P.M."/>
            <person name="Boo G.H."/>
            <person name="Boo S.M."/>
            <person name="Kim K.M."/>
            <person name="Shin Y."/>
            <person name="Jung M."/>
            <person name="Lee S.J."/>
            <person name="Yim H.S."/>
            <person name="Lee J.H."/>
            <person name="Bhattacharya D."/>
            <person name="Yoon H.S."/>
        </authorList>
    </citation>
    <scope>NUCLEOTIDE SEQUENCE [LARGE SCALE GENOMIC DNA]</scope>
    <source>
        <strain evidence="1 2">SKKU-2015</strain>
        <tissue evidence="1">Whole body</tissue>
    </source>
</reference>